<comment type="caution">
    <text evidence="3">The sequence shown here is derived from an EMBL/GenBank/DDBJ whole genome shotgun (WGS) entry which is preliminary data.</text>
</comment>
<evidence type="ECO:0000313" key="3">
    <source>
        <dbReference type="EMBL" id="RKO62818.1"/>
    </source>
</evidence>
<protein>
    <submittedName>
        <fullName evidence="3">DNA-directed RNA polymerase subunit beta</fullName>
    </submittedName>
</protein>
<evidence type="ECO:0000256" key="1">
    <source>
        <dbReference type="SAM" id="MobiDB-lite"/>
    </source>
</evidence>
<evidence type="ECO:0000256" key="2">
    <source>
        <dbReference type="SAM" id="Phobius"/>
    </source>
</evidence>
<dbReference type="EMBL" id="AZRV01000012">
    <property type="protein sequence ID" value="RKO62818.1"/>
    <property type="molecule type" value="Genomic_DNA"/>
</dbReference>
<dbReference type="GO" id="GO:0000428">
    <property type="term" value="C:DNA-directed RNA polymerase complex"/>
    <property type="evidence" value="ECO:0007669"/>
    <property type="project" value="UniProtKB-KW"/>
</dbReference>
<dbReference type="InterPro" id="IPR024596">
    <property type="entry name" value="RNApol_su_b/EpuA"/>
</dbReference>
<keyword evidence="4" id="KW-1185">Reference proteome</keyword>
<keyword evidence="2" id="KW-1133">Transmembrane helix</keyword>
<dbReference type="RefSeq" id="WP_120667522.1">
    <property type="nucleotide sequence ID" value="NZ_AZRV01000012.1"/>
</dbReference>
<evidence type="ECO:0000313" key="4">
    <source>
        <dbReference type="Proteomes" id="UP000286235"/>
    </source>
</evidence>
<feature type="region of interest" description="Disordered" evidence="1">
    <location>
        <begin position="1"/>
        <end position="26"/>
    </location>
</feature>
<sequence length="90" mass="10599">MEGLKAQKETLSRSEKREARRENREKKKKIRIRLFPIWLRILIVLFLIIVCFFVGAMIGYGVIGDGNPFDVFKKSTWTHIYDIVNKESPD</sequence>
<accession>A0A420VHC6</accession>
<name>A0A420VHC6_9BACI</name>
<keyword evidence="2" id="KW-0472">Membrane</keyword>
<dbReference type="Pfam" id="PF11772">
    <property type="entry name" value="EpuA"/>
    <property type="match status" value="1"/>
</dbReference>
<feature type="compositionally biased region" description="Basic and acidic residues" evidence="1">
    <location>
        <begin position="1"/>
        <end position="25"/>
    </location>
</feature>
<gene>
    <name evidence="3" type="ORF">Cdeb_00547</name>
</gene>
<feature type="transmembrane region" description="Helical" evidence="2">
    <location>
        <begin position="37"/>
        <end position="63"/>
    </location>
</feature>
<proteinExistence type="predicted"/>
<keyword evidence="2" id="KW-0812">Transmembrane</keyword>
<organism evidence="3 4">
    <name type="scientific">Caldibacillus debilis GB1</name>
    <dbReference type="NCBI Taxonomy" id="1339248"/>
    <lineage>
        <taxon>Bacteria</taxon>
        <taxon>Bacillati</taxon>
        <taxon>Bacillota</taxon>
        <taxon>Bacilli</taxon>
        <taxon>Bacillales</taxon>
        <taxon>Bacillaceae</taxon>
        <taxon>Caldibacillus</taxon>
    </lineage>
</organism>
<dbReference type="Proteomes" id="UP000286235">
    <property type="component" value="Unassembled WGS sequence"/>
</dbReference>
<keyword evidence="3" id="KW-0240">DNA-directed RNA polymerase</keyword>
<reference evidence="3 4" key="1">
    <citation type="submission" date="2013-12" db="EMBL/GenBank/DDBJ databases">
        <title>Genome and proteome characterization of Caldibacillus debilis GB1 derived from a cellulolytic aero-tolerant co-culture.</title>
        <authorList>
            <person name="Wushke S.T."/>
            <person name="Zhang X."/>
            <person name="Fristensky B."/>
            <person name="Wilkins J.A."/>
            <person name="Levin D.B."/>
            <person name="Sparling R."/>
        </authorList>
    </citation>
    <scope>NUCLEOTIDE SEQUENCE [LARGE SCALE GENOMIC DNA]</scope>
    <source>
        <strain evidence="3 4">GB1</strain>
    </source>
</reference>
<keyword evidence="3" id="KW-0804">Transcription</keyword>
<dbReference type="AlphaFoldDB" id="A0A420VHC6"/>